<protein>
    <submittedName>
        <fullName evidence="1">Uncharacterized protein</fullName>
    </submittedName>
</protein>
<comment type="caution">
    <text evidence="1">The sequence shown here is derived from an EMBL/GenBank/DDBJ whole genome shotgun (WGS) entry which is preliminary data.</text>
</comment>
<feature type="non-terminal residue" evidence="1">
    <location>
        <position position="66"/>
    </location>
</feature>
<evidence type="ECO:0000313" key="1">
    <source>
        <dbReference type="EMBL" id="GAI29730.1"/>
    </source>
</evidence>
<dbReference type="EMBL" id="BARV01016673">
    <property type="protein sequence ID" value="GAI29730.1"/>
    <property type="molecule type" value="Genomic_DNA"/>
</dbReference>
<gene>
    <name evidence="1" type="ORF">S06H3_28557</name>
</gene>
<organism evidence="1">
    <name type="scientific">marine sediment metagenome</name>
    <dbReference type="NCBI Taxonomy" id="412755"/>
    <lineage>
        <taxon>unclassified sequences</taxon>
        <taxon>metagenomes</taxon>
        <taxon>ecological metagenomes</taxon>
    </lineage>
</organism>
<name>X1NSE4_9ZZZZ</name>
<accession>X1NSE4</accession>
<sequence>MGSLKKLYGYYKAGDKWIPVLVAVSGKIVISAIPGHHLLHEIGGSDEVSGLIPQYLIAKWDHAYGD</sequence>
<proteinExistence type="predicted"/>
<dbReference type="AlphaFoldDB" id="X1NSE4"/>
<reference evidence="1" key="1">
    <citation type="journal article" date="2014" name="Front. Microbiol.">
        <title>High frequency of phylogenetically diverse reductive dehalogenase-homologous genes in deep subseafloor sedimentary metagenomes.</title>
        <authorList>
            <person name="Kawai M."/>
            <person name="Futagami T."/>
            <person name="Toyoda A."/>
            <person name="Takaki Y."/>
            <person name="Nishi S."/>
            <person name="Hori S."/>
            <person name="Arai W."/>
            <person name="Tsubouchi T."/>
            <person name="Morono Y."/>
            <person name="Uchiyama I."/>
            <person name="Ito T."/>
            <person name="Fujiyama A."/>
            <person name="Inagaki F."/>
            <person name="Takami H."/>
        </authorList>
    </citation>
    <scope>NUCLEOTIDE SEQUENCE</scope>
    <source>
        <strain evidence="1">Expedition CK06-06</strain>
    </source>
</reference>